<dbReference type="InterPro" id="IPR002491">
    <property type="entry name" value="ABC_transptr_periplasmic_BD"/>
</dbReference>
<dbReference type="PANTHER" id="PTHR30535:SF35">
    <property type="entry name" value="PERIPLASMIC BINDING PROTEIN"/>
    <property type="match status" value="1"/>
</dbReference>
<name>A0A9X1HPY1_9BACT</name>
<evidence type="ECO:0000256" key="1">
    <source>
        <dbReference type="ARBA" id="ARBA00022729"/>
    </source>
</evidence>
<sequence length="253" mass="28646">MPVFQDQLGRAVNVVSNPQRIVSLVPSQTELLFDLGLGDRVVGRTRFCIHPNGIKSLTSVGGTKDFSLERIEALNPDLIIANKEENERSGILELEKRHPVWVSDVSNLQEALEMIISVGKITGKTNHASQMANQVFNAFDSLNSPLTGNVLYFIWKDPWMVAGKGTFIDDMLHRLGLQNQAPSDRYPELTTHMLNQLNPDHIFLSSEPYPFKEKHIPELRDMFPHAKIRIVNGEYFSWYGSRLLNAPAYFKSL</sequence>
<evidence type="ECO:0000313" key="3">
    <source>
        <dbReference type="EMBL" id="MCA6074174.1"/>
    </source>
</evidence>
<accession>A0A9X1HPY1</accession>
<dbReference type="SUPFAM" id="SSF53807">
    <property type="entry name" value="Helical backbone' metal receptor"/>
    <property type="match status" value="1"/>
</dbReference>
<dbReference type="Pfam" id="PF01497">
    <property type="entry name" value="Peripla_BP_2"/>
    <property type="match status" value="1"/>
</dbReference>
<dbReference type="PROSITE" id="PS50983">
    <property type="entry name" value="FE_B12_PBP"/>
    <property type="match status" value="1"/>
</dbReference>
<organism evidence="3 4">
    <name type="scientific">Fulvivirga sedimenti</name>
    <dbReference type="NCBI Taxonomy" id="2879465"/>
    <lineage>
        <taxon>Bacteria</taxon>
        <taxon>Pseudomonadati</taxon>
        <taxon>Bacteroidota</taxon>
        <taxon>Cytophagia</taxon>
        <taxon>Cytophagales</taxon>
        <taxon>Fulvivirgaceae</taxon>
        <taxon>Fulvivirga</taxon>
    </lineage>
</organism>
<dbReference type="RefSeq" id="WP_225697273.1">
    <property type="nucleotide sequence ID" value="NZ_JAIXNE010000001.1"/>
</dbReference>
<protein>
    <submittedName>
        <fullName evidence="3">Helical backbone metal receptor</fullName>
    </submittedName>
</protein>
<feature type="domain" description="Fe/B12 periplasmic-binding" evidence="2">
    <location>
        <begin position="20"/>
        <end position="253"/>
    </location>
</feature>
<dbReference type="InterPro" id="IPR054828">
    <property type="entry name" value="Vit_B12_bind_prot"/>
</dbReference>
<evidence type="ECO:0000313" key="4">
    <source>
        <dbReference type="Proteomes" id="UP001139409"/>
    </source>
</evidence>
<dbReference type="Proteomes" id="UP001139409">
    <property type="component" value="Unassembled WGS sequence"/>
</dbReference>
<reference evidence="3" key="1">
    <citation type="submission" date="2021-09" db="EMBL/GenBank/DDBJ databases">
        <title>Fulvivirga sp. isolated from coastal sediment.</title>
        <authorList>
            <person name="Yu H."/>
        </authorList>
    </citation>
    <scope>NUCLEOTIDE SEQUENCE</scope>
    <source>
        <strain evidence="3">1062</strain>
    </source>
</reference>
<keyword evidence="3" id="KW-0675">Receptor</keyword>
<comment type="caution">
    <text evidence="3">The sequence shown here is derived from an EMBL/GenBank/DDBJ whole genome shotgun (WGS) entry which is preliminary data.</text>
</comment>
<evidence type="ECO:0000259" key="2">
    <source>
        <dbReference type="PROSITE" id="PS50983"/>
    </source>
</evidence>
<dbReference type="PANTHER" id="PTHR30535">
    <property type="entry name" value="VITAMIN B12-BINDING PROTEIN"/>
    <property type="match status" value="1"/>
</dbReference>
<dbReference type="InterPro" id="IPR050902">
    <property type="entry name" value="ABC_Transporter_SBP"/>
</dbReference>
<keyword evidence="4" id="KW-1185">Reference proteome</keyword>
<dbReference type="Gene3D" id="3.40.50.1980">
    <property type="entry name" value="Nitrogenase molybdenum iron protein domain"/>
    <property type="match status" value="2"/>
</dbReference>
<dbReference type="EMBL" id="JAIXNE010000001">
    <property type="protein sequence ID" value="MCA6074174.1"/>
    <property type="molecule type" value="Genomic_DNA"/>
</dbReference>
<dbReference type="AlphaFoldDB" id="A0A9X1HPY1"/>
<keyword evidence="1" id="KW-0732">Signal</keyword>
<dbReference type="NCBIfam" id="NF038402">
    <property type="entry name" value="TroA_like"/>
    <property type="match status" value="1"/>
</dbReference>
<gene>
    <name evidence="3" type="ORF">LDX50_04805</name>
</gene>
<proteinExistence type="predicted"/>